<comment type="caution">
    <text evidence="1">The sequence shown here is derived from an EMBL/GenBank/DDBJ whole genome shotgun (WGS) entry which is preliminary data.</text>
</comment>
<gene>
    <name evidence="1" type="ORF">HPHPP4_1273</name>
</gene>
<reference evidence="1 2" key="1">
    <citation type="journal article" date="2013" name="Pathog. Dis.">
        <title>Genome sequences of 65 Helicobacter pylori strains isolated from asymptomatic individuals and patients with gastric cancer, peptic ulcer disease, or gastritis.</title>
        <authorList>
            <person name="Blanchard T.G."/>
            <person name="Czinn S.J."/>
            <person name="Correa P."/>
            <person name="Nakazawa T."/>
            <person name="Keelan M."/>
            <person name="Morningstar L."/>
            <person name="Santana-Cruz I."/>
            <person name="Maroo A."/>
            <person name="McCracken C."/>
            <person name="Shefchek K."/>
            <person name="Daugherty S."/>
            <person name="Song Y."/>
            <person name="Fraser C.M."/>
            <person name="Fricke W.F."/>
        </authorList>
    </citation>
    <scope>NUCLEOTIDE SEQUENCE [LARGE SCALE GENOMIC DNA]</scope>
    <source>
        <strain evidence="1 2">Hp P-4</strain>
    </source>
</reference>
<accession>I9WB98</accession>
<dbReference type="PATRIC" id="fig|992075.3.peg.1242"/>
<name>I9WB98_HELPX</name>
<evidence type="ECO:0000313" key="1">
    <source>
        <dbReference type="EMBL" id="EJC01265.1"/>
    </source>
</evidence>
<sequence length="46" mass="5530">MEFDFLNFQPLSQKLLTQFFDLKYVFFKSLVNFFFNSISSIQAPKN</sequence>
<dbReference type="EMBL" id="AKPL01000004">
    <property type="protein sequence ID" value="EJC01265.1"/>
    <property type="molecule type" value="Genomic_DNA"/>
</dbReference>
<dbReference type="AlphaFoldDB" id="I9WB98"/>
<protein>
    <submittedName>
        <fullName evidence="1">Uncharacterized protein</fullName>
    </submittedName>
</protein>
<organism evidence="1 2">
    <name type="scientific">Helicobacter pylori Hp P-4</name>
    <dbReference type="NCBI Taxonomy" id="992075"/>
    <lineage>
        <taxon>Bacteria</taxon>
        <taxon>Pseudomonadati</taxon>
        <taxon>Campylobacterota</taxon>
        <taxon>Epsilonproteobacteria</taxon>
        <taxon>Campylobacterales</taxon>
        <taxon>Helicobacteraceae</taxon>
        <taxon>Helicobacter</taxon>
    </lineage>
</organism>
<dbReference type="Proteomes" id="UP000004561">
    <property type="component" value="Unassembled WGS sequence"/>
</dbReference>
<evidence type="ECO:0000313" key="2">
    <source>
        <dbReference type="Proteomes" id="UP000004561"/>
    </source>
</evidence>
<proteinExistence type="predicted"/>